<dbReference type="RefSeq" id="WP_091656082.1">
    <property type="nucleotide sequence ID" value="NZ_FONT01000001.1"/>
</dbReference>
<dbReference type="AlphaFoldDB" id="A0A1I1ZDB9"/>
<dbReference type="Proteomes" id="UP000199516">
    <property type="component" value="Unassembled WGS sequence"/>
</dbReference>
<dbReference type="InterPro" id="IPR051925">
    <property type="entry name" value="RNA-binding_domain"/>
</dbReference>
<dbReference type="NCBIfam" id="TIGR00253">
    <property type="entry name" value="RNA_bind_YhbY"/>
    <property type="match status" value="1"/>
</dbReference>
<dbReference type="PROSITE" id="PS51295">
    <property type="entry name" value="CRM"/>
    <property type="match status" value="1"/>
</dbReference>
<proteinExistence type="predicted"/>
<name>A0A1I1ZDB9_9BACI</name>
<organism evidence="4 5">
    <name type="scientific">Alteribacillus iranensis</name>
    <dbReference type="NCBI Taxonomy" id="930128"/>
    <lineage>
        <taxon>Bacteria</taxon>
        <taxon>Bacillati</taxon>
        <taxon>Bacillota</taxon>
        <taxon>Bacilli</taxon>
        <taxon>Bacillales</taxon>
        <taxon>Bacillaceae</taxon>
        <taxon>Alteribacillus</taxon>
    </lineage>
</organism>
<reference evidence="4 5" key="1">
    <citation type="submission" date="2016-10" db="EMBL/GenBank/DDBJ databases">
        <authorList>
            <person name="de Groot N.N."/>
        </authorList>
    </citation>
    <scope>NUCLEOTIDE SEQUENCE [LARGE SCALE GENOMIC DNA]</scope>
    <source>
        <strain evidence="4 5">DSM 23995</strain>
    </source>
</reference>
<dbReference type="PANTHER" id="PTHR40065">
    <property type="entry name" value="RNA-BINDING PROTEIN YHBY"/>
    <property type="match status" value="1"/>
</dbReference>
<dbReference type="SMART" id="SM01103">
    <property type="entry name" value="CRS1_YhbY"/>
    <property type="match status" value="1"/>
</dbReference>
<evidence type="ECO:0000256" key="2">
    <source>
        <dbReference type="PROSITE-ProRule" id="PRU00626"/>
    </source>
</evidence>
<feature type="domain" description="CRM" evidence="3">
    <location>
        <begin position="1"/>
        <end position="96"/>
    </location>
</feature>
<dbReference type="PANTHER" id="PTHR40065:SF3">
    <property type="entry name" value="RNA-BINDING PROTEIN YHBY"/>
    <property type="match status" value="1"/>
</dbReference>
<dbReference type="Gene3D" id="3.30.110.60">
    <property type="entry name" value="YhbY-like"/>
    <property type="match status" value="1"/>
</dbReference>
<evidence type="ECO:0000256" key="1">
    <source>
        <dbReference type="ARBA" id="ARBA00022884"/>
    </source>
</evidence>
<evidence type="ECO:0000313" key="4">
    <source>
        <dbReference type="EMBL" id="SFE28320.1"/>
    </source>
</evidence>
<keyword evidence="5" id="KW-1185">Reference proteome</keyword>
<protein>
    <submittedName>
        <fullName evidence="4">RNA-binding protein</fullName>
    </submittedName>
</protein>
<keyword evidence="1 2" id="KW-0694">RNA-binding</keyword>
<dbReference type="OrthoDB" id="9797519at2"/>
<accession>A0A1I1ZDB9</accession>
<dbReference type="InterPro" id="IPR001890">
    <property type="entry name" value="RNA-binding_CRM"/>
</dbReference>
<dbReference type="EMBL" id="FONT01000001">
    <property type="protein sequence ID" value="SFE28320.1"/>
    <property type="molecule type" value="Genomic_DNA"/>
</dbReference>
<gene>
    <name evidence="4" type="ORF">SAMN05192532_101112</name>
</gene>
<dbReference type="InterPro" id="IPR035920">
    <property type="entry name" value="YhbY-like_sf"/>
</dbReference>
<dbReference type="Pfam" id="PF01985">
    <property type="entry name" value="CRS1_YhbY"/>
    <property type="match status" value="1"/>
</dbReference>
<evidence type="ECO:0000259" key="3">
    <source>
        <dbReference type="PROSITE" id="PS51295"/>
    </source>
</evidence>
<dbReference type="InterPro" id="IPR017924">
    <property type="entry name" value="RNA-binding_YhbY"/>
</dbReference>
<evidence type="ECO:0000313" key="5">
    <source>
        <dbReference type="Proteomes" id="UP000199516"/>
    </source>
</evidence>
<sequence>MLTGKQKRYLRKKAHHLKPVFQIGKAGVNDNLIKQTLDALEARELIKLNVLQNCAEDKHFVAEAIAEGAKADIVQIIGSTIILYKESTENKRIELPN</sequence>
<dbReference type="SUPFAM" id="SSF75471">
    <property type="entry name" value="YhbY-like"/>
    <property type="match status" value="1"/>
</dbReference>
<dbReference type="STRING" id="930128.SAMN05192532_101112"/>
<dbReference type="GO" id="GO:0003723">
    <property type="term" value="F:RNA binding"/>
    <property type="evidence" value="ECO:0007669"/>
    <property type="project" value="UniProtKB-UniRule"/>
</dbReference>